<reference evidence="3 4" key="1">
    <citation type="submission" date="2018-04" db="EMBL/GenBank/DDBJ databases">
        <authorList>
            <person name="Huttner S."/>
            <person name="Dainat J."/>
        </authorList>
    </citation>
    <scope>NUCLEOTIDE SEQUENCE [LARGE SCALE GENOMIC DNA]</scope>
</reference>
<proteinExistence type="predicted"/>
<evidence type="ECO:0000313" key="3">
    <source>
        <dbReference type="EMBL" id="SPQ18879.1"/>
    </source>
</evidence>
<dbReference type="AlphaFoldDB" id="A0A3S4C1C0"/>
<dbReference type="PANTHER" id="PTHR28051:SF1">
    <property type="entry name" value="PROTEIN MTL1-RELATED"/>
    <property type="match status" value="1"/>
</dbReference>
<dbReference type="EMBL" id="OUUZ01000001">
    <property type="protein sequence ID" value="SPQ18879.1"/>
    <property type="molecule type" value="Genomic_DNA"/>
</dbReference>
<feature type="compositionally biased region" description="Acidic residues" evidence="1">
    <location>
        <begin position="487"/>
        <end position="498"/>
    </location>
</feature>
<feature type="domain" description="Nitrogen regulatory protein areA GATA-like" evidence="2">
    <location>
        <begin position="188"/>
        <end position="215"/>
    </location>
</feature>
<evidence type="ECO:0000256" key="1">
    <source>
        <dbReference type="SAM" id="MobiDB-lite"/>
    </source>
</evidence>
<feature type="compositionally biased region" description="Basic residues" evidence="1">
    <location>
        <begin position="407"/>
        <end position="421"/>
    </location>
</feature>
<dbReference type="Pfam" id="PF08550">
    <property type="entry name" value="GATA_AreA"/>
    <property type="match status" value="1"/>
</dbReference>
<sequence>MAVVLTSEEDGYFSSTLRRSHSQPKFASERSELRTSASTSKLSDLISQTSGPFPASTGSSALSSPPATQVESADLSYSSTPATHFSLASDCGEPSHLDVITREDVVLPQVDDCGYFGRLGNLEPHPSPLTNDPDTCSPDQQDDSAPTTRPGSPVVLERAEDDIAVRPEPSRHVDYFSHDWREEDIWSSWKFIVSRRGDFNNAARLENASWRTWMKSKNNLGTVSAETLNWLKDHDVTWLYGPLQTGTSSLNDTSTSSNSAKLSKSSSFINKKPILKKRSMSEIMLQRSLSTSSLVKQAAAAVQAQQQGGLKRMGRRPGLDRANTDYITFPFSSRGLSHDGTSLYPSTRSSGIASPNSGRKHIHFNEQVSQCIAVEIKEEDDEDDDADMDRYHYDSDSDDGAIMMKRIQPKKRRPVLRKTKRPNSGGESKTIAMLPSTTLKYREDTPEPAGSAGKHRSTGFRSPPLSPSSSQETLRPSKKSGKLLLGGDDDDDDDDDDDKKDMDKDDLGSSTYSSLRHSEGGSGLRRSVSSISLSGEPTGMRRTSSGMFMPLEPGESGATSDGLIGRIIDTVNTARDIAHVIWNVGWRS</sequence>
<gene>
    <name evidence="3" type="ORF">TT172_LOCUS1298</name>
</gene>
<dbReference type="InterPro" id="IPR052292">
    <property type="entry name" value="Glucose_repression_reg"/>
</dbReference>
<dbReference type="GO" id="GO:0005773">
    <property type="term" value="C:vacuole"/>
    <property type="evidence" value="ECO:0007669"/>
    <property type="project" value="GOC"/>
</dbReference>
<feature type="compositionally biased region" description="Acidic residues" evidence="1">
    <location>
        <begin position="377"/>
        <end position="387"/>
    </location>
</feature>
<feature type="compositionally biased region" description="Polar residues" evidence="1">
    <location>
        <begin position="527"/>
        <end position="546"/>
    </location>
</feature>
<evidence type="ECO:0000259" key="2">
    <source>
        <dbReference type="Pfam" id="PF08550"/>
    </source>
</evidence>
<accession>A0A3S4C1C0</accession>
<feature type="region of interest" description="Disordered" evidence="1">
    <location>
        <begin position="124"/>
        <end position="153"/>
    </location>
</feature>
<feature type="compositionally biased region" description="Polar residues" evidence="1">
    <location>
        <begin position="34"/>
        <end position="77"/>
    </location>
</feature>
<name>A0A3S4C1C0_9PEZI</name>
<dbReference type="GO" id="GO:0007039">
    <property type="term" value="P:protein catabolic process in the vacuole"/>
    <property type="evidence" value="ECO:0007669"/>
    <property type="project" value="TreeGrafter"/>
</dbReference>
<dbReference type="InterPro" id="IPR013860">
    <property type="entry name" value="AreA_GATA"/>
</dbReference>
<feature type="region of interest" description="Disordered" evidence="1">
    <location>
        <begin position="377"/>
        <end position="558"/>
    </location>
</feature>
<dbReference type="PANTHER" id="PTHR28051">
    <property type="entry name" value="PROTEIN MTL1-RELATED"/>
    <property type="match status" value="1"/>
</dbReference>
<protein>
    <submittedName>
        <fullName evidence="3">A94aa784-b97a-444c-8025-1d900aee9058</fullName>
    </submittedName>
</protein>
<dbReference type="GO" id="GO:0042149">
    <property type="term" value="P:cellular response to glucose starvation"/>
    <property type="evidence" value="ECO:0007669"/>
    <property type="project" value="TreeGrafter"/>
</dbReference>
<organism evidence="3 4">
    <name type="scientific">Thermothielavioides terrestris</name>
    <dbReference type="NCBI Taxonomy" id="2587410"/>
    <lineage>
        <taxon>Eukaryota</taxon>
        <taxon>Fungi</taxon>
        <taxon>Dikarya</taxon>
        <taxon>Ascomycota</taxon>
        <taxon>Pezizomycotina</taxon>
        <taxon>Sordariomycetes</taxon>
        <taxon>Sordariomycetidae</taxon>
        <taxon>Sordariales</taxon>
        <taxon>Chaetomiaceae</taxon>
        <taxon>Thermothielavioides</taxon>
    </lineage>
</organism>
<dbReference type="Proteomes" id="UP000289323">
    <property type="component" value="Unassembled WGS sequence"/>
</dbReference>
<feature type="compositionally biased region" description="Polar residues" evidence="1">
    <location>
        <begin position="128"/>
        <end position="150"/>
    </location>
</feature>
<feature type="region of interest" description="Disordered" evidence="1">
    <location>
        <begin position="1"/>
        <end position="77"/>
    </location>
</feature>
<evidence type="ECO:0000313" key="4">
    <source>
        <dbReference type="Proteomes" id="UP000289323"/>
    </source>
</evidence>